<feature type="non-terminal residue" evidence="1">
    <location>
        <position position="76"/>
    </location>
</feature>
<dbReference type="EMBL" id="CAJVPV010013649">
    <property type="protein sequence ID" value="CAG8679421.1"/>
    <property type="molecule type" value="Genomic_DNA"/>
</dbReference>
<dbReference type="Proteomes" id="UP000789342">
    <property type="component" value="Unassembled WGS sequence"/>
</dbReference>
<dbReference type="AlphaFoldDB" id="A0A9N9EI00"/>
<organism evidence="1 2">
    <name type="scientific">Acaulospora morrowiae</name>
    <dbReference type="NCBI Taxonomy" id="94023"/>
    <lineage>
        <taxon>Eukaryota</taxon>
        <taxon>Fungi</taxon>
        <taxon>Fungi incertae sedis</taxon>
        <taxon>Mucoromycota</taxon>
        <taxon>Glomeromycotina</taxon>
        <taxon>Glomeromycetes</taxon>
        <taxon>Diversisporales</taxon>
        <taxon>Acaulosporaceae</taxon>
        <taxon>Acaulospora</taxon>
    </lineage>
</organism>
<reference evidence="1" key="1">
    <citation type="submission" date="2021-06" db="EMBL/GenBank/DDBJ databases">
        <authorList>
            <person name="Kallberg Y."/>
            <person name="Tangrot J."/>
            <person name="Rosling A."/>
        </authorList>
    </citation>
    <scope>NUCLEOTIDE SEQUENCE</scope>
    <source>
        <strain evidence="1">CL551</strain>
    </source>
</reference>
<comment type="caution">
    <text evidence="1">The sequence shown here is derived from an EMBL/GenBank/DDBJ whole genome shotgun (WGS) entry which is preliminary data.</text>
</comment>
<proteinExistence type="predicted"/>
<name>A0A9N9EI00_9GLOM</name>
<protein>
    <submittedName>
        <fullName evidence="1">11257_t:CDS:1</fullName>
    </submittedName>
</protein>
<gene>
    <name evidence="1" type="ORF">AMORRO_LOCUS11178</name>
</gene>
<evidence type="ECO:0000313" key="1">
    <source>
        <dbReference type="EMBL" id="CAG8679421.1"/>
    </source>
</evidence>
<keyword evidence="2" id="KW-1185">Reference proteome</keyword>
<sequence length="76" mass="9018">KEISIVVEKRLVKINETEEKKERDQKKNMDLSENAEWHLDCPDPTEQLIQYVEPLILFKKNQVKIRTNEGLKGQLK</sequence>
<accession>A0A9N9EI00</accession>
<evidence type="ECO:0000313" key="2">
    <source>
        <dbReference type="Proteomes" id="UP000789342"/>
    </source>
</evidence>